<dbReference type="EMBL" id="CP029600">
    <property type="protein sequence ID" value="AWO02078.1"/>
    <property type="molecule type" value="Genomic_DNA"/>
</dbReference>
<proteinExistence type="predicted"/>
<gene>
    <name evidence="1" type="ORF">DLD77_10410</name>
</gene>
<reference evidence="1 2" key="1">
    <citation type="submission" date="2018-05" db="EMBL/GenBank/DDBJ databases">
        <title>Chitinophaga sp. nov., isolated from rhizosphere soil of Alhagi.</title>
        <authorList>
            <person name="Liu Y."/>
        </authorList>
    </citation>
    <scope>NUCLEOTIDE SEQUENCE [LARGE SCALE GENOMIC DNA]</scope>
    <source>
        <strain evidence="1 2">T22</strain>
    </source>
</reference>
<evidence type="ECO:0000313" key="1">
    <source>
        <dbReference type="EMBL" id="AWO02078.1"/>
    </source>
</evidence>
<evidence type="ECO:0000313" key="2">
    <source>
        <dbReference type="Proteomes" id="UP000246099"/>
    </source>
</evidence>
<dbReference type="Proteomes" id="UP000246099">
    <property type="component" value="Chromosome"/>
</dbReference>
<organism evidence="1 2">
    <name type="scientific">Chitinophaga alhagiae</name>
    <dbReference type="NCBI Taxonomy" id="2203219"/>
    <lineage>
        <taxon>Bacteria</taxon>
        <taxon>Pseudomonadati</taxon>
        <taxon>Bacteroidota</taxon>
        <taxon>Chitinophagia</taxon>
        <taxon>Chitinophagales</taxon>
        <taxon>Chitinophagaceae</taxon>
        <taxon>Chitinophaga</taxon>
    </lineage>
</organism>
<sequence length="189" mass="20149">MANINDNLLVKGARGNVGKQFVYRKHGNNTTIARMPRINENAVPSAEQLDARELFASAALYAQSAMTNAALKKEYRKKAPAGKTAFNMAMRDFMKAPVIKSINTSGYNGTPGAVIIVQAKDDFRVATVKVGIYSAAGNLLEEGNAVLDPINRLQWAYTAVQANASPPGTVVRAVAADLPGNTATLDVQV</sequence>
<dbReference type="RefSeq" id="WP_119078283.1">
    <property type="nucleotide sequence ID" value="NZ_CP029600.1"/>
</dbReference>
<keyword evidence="2" id="KW-1185">Reference proteome</keyword>
<accession>A0ABM6WDW5</accession>
<name>A0ABM6WDW5_9BACT</name>
<protein>
    <submittedName>
        <fullName evidence="1">Uncharacterized protein</fullName>
    </submittedName>
</protein>